<dbReference type="InterPro" id="IPR056672">
    <property type="entry name" value="DUF7770"/>
</dbReference>
<dbReference type="GeneID" id="36324721"/>
<proteinExistence type="predicted"/>
<dbReference type="Pfam" id="PF24968">
    <property type="entry name" value="DUF7770"/>
    <property type="match status" value="1"/>
</dbReference>
<dbReference type="EMBL" id="KZ110605">
    <property type="protein sequence ID" value="OSX58296.1"/>
    <property type="molecule type" value="Genomic_DNA"/>
</dbReference>
<dbReference type="RefSeq" id="XP_024335090.1">
    <property type="nucleotide sequence ID" value="XM_024479771.1"/>
</dbReference>
<dbReference type="OrthoDB" id="2925781at2759"/>
<dbReference type="AlphaFoldDB" id="A0A1X6MQ14"/>
<gene>
    <name evidence="2" type="ORF">POSPLADRAFT_1049519</name>
</gene>
<keyword evidence="3" id="KW-1185">Reference proteome</keyword>
<dbReference type="Proteomes" id="UP000194127">
    <property type="component" value="Unassembled WGS sequence"/>
</dbReference>
<sequence length="210" mass="23382">MHPALMHDIGTKFVDGGGSDNVSTSNTTSVTTADKERTIKRVYLACTRTYDVNKSAYSYHWRLFFELNLPVAVGDLDEQYLSRRASIELHVTLLSKATGLANTIAISRPYDLTRNPIATKFWDIVGEGWTVADMLTLVIQDKKRYKFRFDVASGSGCANWCITVLGDIEEAGRLSGGVKKTAEEFVDNTAREINDERGMPLVSPKGIFYD</sequence>
<evidence type="ECO:0000313" key="3">
    <source>
        <dbReference type="Proteomes" id="UP000194127"/>
    </source>
</evidence>
<accession>A0A1X6MQ14</accession>
<organism evidence="2 3">
    <name type="scientific">Postia placenta MAD-698-R-SB12</name>
    <dbReference type="NCBI Taxonomy" id="670580"/>
    <lineage>
        <taxon>Eukaryota</taxon>
        <taxon>Fungi</taxon>
        <taxon>Dikarya</taxon>
        <taxon>Basidiomycota</taxon>
        <taxon>Agaricomycotina</taxon>
        <taxon>Agaricomycetes</taxon>
        <taxon>Polyporales</taxon>
        <taxon>Adustoporiaceae</taxon>
        <taxon>Rhodonia</taxon>
    </lineage>
</organism>
<evidence type="ECO:0000259" key="1">
    <source>
        <dbReference type="Pfam" id="PF24968"/>
    </source>
</evidence>
<name>A0A1X6MQ14_9APHY</name>
<reference evidence="2 3" key="1">
    <citation type="submission" date="2017-04" db="EMBL/GenBank/DDBJ databases">
        <title>Genome Sequence of the Model Brown-Rot Fungus Postia placenta SB12.</title>
        <authorList>
            <consortium name="DOE Joint Genome Institute"/>
            <person name="Gaskell J."/>
            <person name="Kersten P."/>
            <person name="Larrondo L.F."/>
            <person name="Canessa P."/>
            <person name="Martinez D."/>
            <person name="Hibbett D."/>
            <person name="Schmoll M."/>
            <person name="Kubicek C.P."/>
            <person name="Martinez A.T."/>
            <person name="Yadav J."/>
            <person name="Master E."/>
            <person name="Magnuson J.K."/>
            <person name="James T."/>
            <person name="Yaver D."/>
            <person name="Berka R."/>
            <person name="Labutti K."/>
            <person name="Lipzen A."/>
            <person name="Aerts A."/>
            <person name="Barry K."/>
            <person name="Henrissat B."/>
            <person name="Blanchette R."/>
            <person name="Grigoriev I."/>
            <person name="Cullen D."/>
        </authorList>
    </citation>
    <scope>NUCLEOTIDE SEQUENCE [LARGE SCALE GENOMIC DNA]</scope>
    <source>
        <strain evidence="2 3">MAD-698-R-SB12</strain>
    </source>
</reference>
<feature type="domain" description="DUF7770" evidence="1">
    <location>
        <begin position="46"/>
        <end position="209"/>
    </location>
</feature>
<protein>
    <recommendedName>
        <fullName evidence="1">DUF7770 domain-containing protein</fullName>
    </recommendedName>
</protein>
<evidence type="ECO:0000313" key="2">
    <source>
        <dbReference type="EMBL" id="OSX58296.1"/>
    </source>
</evidence>